<dbReference type="KEGG" id="cbar:PATL70BA_1412"/>
<dbReference type="InterPro" id="IPR027417">
    <property type="entry name" value="P-loop_NTPase"/>
</dbReference>
<dbReference type="Gene3D" id="3.40.50.300">
    <property type="entry name" value="P-loop containing nucleotide triphosphate hydrolases"/>
    <property type="match status" value="1"/>
</dbReference>
<dbReference type="RefSeq" id="WP_125136632.1">
    <property type="nucleotide sequence ID" value="NZ_LR130778.1"/>
</dbReference>
<gene>
    <name evidence="1" type="ORF">PATL70BA_1412</name>
</gene>
<keyword evidence="2" id="KW-1185">Reference proteome</keyword>
<reference evidence="1 2" key="1">
    <citation type="submission" date="2018-09" db="EMBL/GenBank/DDBJ databases">
        <authorList>
            <person name="Postec A."/>
        </authorList>
    </citation>
    <scope>NUCLEOTIDE SEQUENCE [LARGE SCALE GENOMIC DNA]</scope>
    <source>
        <strain evidence="1">70B-A</strain>
    </source>
</reference>
<dbReference type="Proteomes" id="UP000279029">
    <property type="component" value="Chromosome"/>
</dbReference>
<dbReference type="EMBL" id="LR130778">
    <property type="protein sequence ID" value="VDN47296.1"/>
    <property type="molecule type" value="Genomic_DNA"/>
</dbReference>
<protein>
    <submittedName>
        <fullName evidence="1">Uncharacterized protein</fullName>
    </submittedName>
</protein>
<dbReference type="SUPFAM" id="SSF52540">
    <property type="entry name" value="P-loop containing nucleoside triphosphate hydrolases"/>
    <property type="match status" value="1"/>
</dbReference>
<accession>A0A3P7RX31</accession>
<organism evidence="1 2">
    <name type="scientific">Petrocella atlantisensis</name>
    <dbReference type="NCBI Taxonomy" id="2173034"/>
    <lineage>
        <taxon>Bacteria</taxon>
        <taxon>Bacillati</taxon>
        <taxon>Bacillota</taxon>
        <taxon>Clostridia</taxon>
        <taxon>Lachnospirales</taxon>
        <taxon>Vallitaleaceae</taxon>
        <taxon>Petrocella</taxon>
    </lineage>
</organism>
<name>A0A3P7RX31_9FIRM</name>
<dbReference type="OrthoDB" id="9757917at2"/>
<proteinExistence type="predicted"/>
<evidence type="ECO:0000313" key="1">
    <source>
        <dbReference type="EMBL" id="VDN47296.1"/>
    </source>
</evidence>
<dbReference type="Pfam" id="PF13289">
    <property type="entry name" value="SIR2_2"/>
    <property type="match status" value="1"/>
</dbReference>
<evidence type="ECO:0000313" key="2">
    <source>
        <dbReference type="Proteomes" id="UP000279029"/>
    </source>
</evidence>
<sequence>MNLEDILSFNAPYNKRNLDKLIEQIKIGSVVPYAGAGMSILFDGIYPSWNGFLESTFDMFITEDKKSVFDTLDFEEKAEFLYDKIGKISFADHLLETFAEKYIRKNVSEFVTKPVYLLPIIFNKGLIMTTNYDKVIERVYNIHDEIFSVAHPGHYEVFNRSLRDQSLLVYKIHGDISEPQTSIILSKEQYDKAYSNEMLIQTLKQAFLSKEMLFLGCSLTKDKPIEFLCSISSEGMRNFAIISCENENKQAKRLQLENEFFTQAILYPEGKHEALKILLDHIARLVNPAGYFKVFNSESGTEVEIEKISLSKEWFINQNNIQIRNLGDRYLPELNIRLELSNVFDGLNRSASFFERLSKKTDEFLIKLKKLDIDKISGFVDSICDIVSCFSLDQSQVFVDFEIIQKCEEIESILNAQIEDLYKELDYTIDVNKRSTLQNNIYEFNQAYNCLDEYITYINSEEITVLNNPFVLLYGEGGIGKSHIIADTVRNREEEGRESLLFLGQVFREDSSPLSIMLRELEVEHSSDDFFDILNQRAKKNQSRIVIFIDALNEGNGKAVWKEYLGGIVEKIKKYDWLGLVVSVREEYMDNIFSDNQQLYDMFVNVKHQGFSTIEYKAIKKYFEYYNVQFNDIPFAEQEFRNPLFLRLLCEGFRDDYIKLSEISIMDVYKKYLDAINRKISETCGYSRHFNIVEKVINEMVKFKLTSGRANNLISLECAYDITIEIERRYNIHKSLFDELLSNGVLTQNRRYDNLDYVYITYERLDDYLYAHLLVDDLEVIGVTDFQEKYQNIVNYEGLLEALAIVMSERTELEIFEVFEGTKRNIIKGFCDSLKWRKNSRINEKTMKYINDIVLRYQYGFESIMEILLLISTKVGHDLNADKTVDFVLNHPMPERDARFIPLYDKLYYEEGSSLNRLIDWCYLNSAGNNPLDETIRLTSEVMALFLISSNRELRDKTTKGLINVLIGRINVLIKVIEKFKDVDDPYILERLFAVAYGCIIAEKDETQIIALAQFTYDNIFSNGNVYPNMLLRDYAKSIVEYAIYKVPDIIISKTDIMPPYNSKMPIIPTDDDIKKYKYDYEKPDFKDYYWSQNSILSSMKVEYGRDGSSGGYGDFGRYTFQRYFSHWEGLDYHDLKNIAIKKIFDLGYDVEKHGEYDRRINSRRFHSGKVERIGKKYQWIAFYELAARVADNYKMKYHIDCYGGTEDIFCKGAYEPSLRNIDPTIVSYNYVIKERILHNRLYKVPEINSNEWLSEFNDLPSIEMMLDIKYDNRQFALLNGSYSWSEDKKLGEEKYQNPHKDMWVQLNAYIIKNADYEKTIESLKDKDFMGRWLPEPNDNGYLFNKEYYWSEAFEFYCSPYYCGEEWVVFDDRGELGLYDIFVLLPTSRYYTERDGDTIDNAGSLYWYKPCLELVNELNMKYGRENSVLFGEDEKVSCFDSAELLNEDIGFFIDKEEMRSFLESKGYKVFWTLLAEKRILGDKHHRGTERYRQPHVSGVITLDDNSKYQVSMTKFED</sequence>